<name>C7RS62_ACCRE</name>
<dbReference type="Gene3D" id="1.10.1200.10">
    <property type="entry name" value="ACP-like"/>
    <property type="match status" value="1"/>
</dbReference>
<reference evidence="1" key="1">
    <citation type="submission" date="2009-08" db="EMBL/GenBank/DDBJ databases">
        <authorList>
            <consortium name="US DOE Joint Genome Institute"/>
            <person name="Lucas S."/>
            <person name="Copeland A."/>
            <person name="Lapidus A."/>
            <person name="Glavina del Rio T."/>
            <person name="Dalin E."/>
            <person name="Tice H."/>
            <person name="Bruce D."/>
            <person name="Barry K."/>
            <person name="Pitluck S."/>
            <person name="Lowry S."/>
            <person name="Larimer F."/>
            <person name="Land M."/>
            <person name="Hauser L."/>
            <person name="Kyrpides N."/>
            <person name="Ivanova N."/>
            <person name="McMahon K.D."/>
            <person name="Hugenholtz P."/>
        </authorList>
    </citation>
    <scope>NUCLEOTIDE SEQUENCE</scope>
    <source>
        <strain evidence="1">UW-1</strain>
    </source>
</reference>
<evidence type="ECO:0000313" key="1">
    <source>
        <dbReference type="EMBL" id="ACV35885.1"/>
    </source>
</evidence>
<dbReference type="OrthoDB" id="5326335at2"/>
<dbReference type="eggNOG" id="COG0236">
    <property type="taxonomic scope" value="Bacteria"/>
</dbReference>
<dbReference type="HOGENOM" id="CLU_108696_20_6_4"/>
<dbReference type="AlphaFoldDB" id="C7RS62"/>
<dbReference type="InterPro" id="IPR036736">
    <property type="entry name" value="ACP-like_sf"/>
</dbReference>
<proteinExistence type="predicted"/>
<dbReference type="EMBL" id="CP001715">
    <property type="protein sequence ID" value="ACV35885.1"/>
    <property type="molecule type" value="Genomic_DNA"/>
</dbReference>
<accession>C7RS62</accession>
<dbReference type="STRING" id="522306.CAP2UW1_2599"/>
<protein>
    <recommendedName>
        <fullName evidence="2">Acyl carrier protein</fullName>
    </recommendedName>
</protein>
<sequence>MDYKSIEEVVLKALAAVLKCEVTSDFSRENTPQWDSLKHIEVIFTVEDELDIQFTEDEMGGLDSVSSIVGTILTRHAT</sequence>
<reference evidence="1" key="2">
    <citation type="submission" date="2009-09" db="EMBL/GenBank/DDBJ databases">
        <title>Complete sequence of chromosome of Candidatus Accumulibacter phosphatis clade IIA str. UW-1.</title>
        <authorList>
            <consortium name="US DOE Joint Genome Institute"/>
            <person name="Martin H.G."/>
            <person name="Ivanova N."/>
            <person name="Kunin V."/>
            <person name="Warnecke F."/>
            <person name="Barry K."/>
            <person name="He S."/>
            <person name="Salamov A."/>
            <person name="Szeto E."/>
            <person name="Dalin E."/>
            <person name="Pangilinan J.L."/>
            <person name="Lapidus A."/>
            <person name="Lowry S."/>
            <person name="Kyrpides N.C."/>
            <person name="McMahon K.D."/>
            <person name="Hugenholtz P."/>
        </authorList>
    </citation>
    <scope>NUCLEOTIDE SEQUENCE [LARGE SCALE GENOMIC DNA]</scope>
    <source>
        <strain evidence="1">UW-1</strain>
    </source>
</reference>
<evidence type="ECO:0008006" key="2">
    <source>
        <dbReference type="Google" id="ProtNLM"/>
    </source>
</evidence>
<organism evidence="1">
    <name type="scientific">Accumulibacter regalis</name>
    <dbReference type="NCBI Taxonomy" id="522306"/>
    <lineage>
        <taxon>Bacteria</taxon>
        <taxon>Pseudomonadati</taxon>
        <taxon>Pseudomonadota</taxon>
        <taxon>Betaproteobacteria</taxon>
        <taxon>Candidatus Accumulibacter</taxon>
    </lineage>
</organism>
<dbReference type="SUPFAM" id="SSF47336">
    <property type="entry name" value="ACP-like"/>
    <property type="match status" value="1"/>
</dbReference>
<gene>
    <name evidence="1" type="ordered locus">CAP2UW1_2599</name>
</gene>
<dbReference type="KEGG" id="app:CAP2UW1_2599"/>